<dbReference type="SUPFAM" id="SSF103481">
    <property type="entry name" value="Multidrug resistance efflux transporter EmrE"/>
    <property type="match status" value="2"/>
</dbReference>
<feature type="transmembrane region" description="Helical" evidence="6">
    <location>
        <begin position="265"/>
        <end position="283"/>
    </location>
</feature>
<feature type="transmembrane region" description="Helical" evidence="6">
    <location>
        <begin position="149"/>
        <end position="167"/>
    </location>
</feature>
<dbReference type="AlphaFoldDB" id="X7E5P6"/>
<dbReference type="PANTHER" id="PTHR42920:SF5">
    <property type="entry name" value="EAMA DOMAIN-CONTAINING PROTEIN"/>
    <property type="match status" value="1"/>
</dbReference>
<dbReference type="PATRIC" id="fig|1122207.3.peg.2105"/>
<protein>
    <recommendedName>
        <fullName evidence="7">EamA domain-containing protein</fullName>
    </recommendedName>
</protein>
<comment type="caution">
    <text evidence="8">The sequence shown here is derived from an EMBL/GenBank/DDBJ whole genome shotgun (WGS) entry which is preliminary data.</text>
</comment>
<sequence length="293" mass="32032">MKQGFGFKAELILVLVTVLAGFGWIFSKEALFGLPPLFFMAARFIVAGFVLFLIGQRYFRGIKWVDLKQAILIGIVMGIAMMSWITGLDKGTNLGVGAFITCLGVVFVPIIGRLMFGIRPPMSIWVALPVAVVGLAFLALSNGLSFESAHLYFLGTAIALAFQLNLLSRFLVRMHALVLTSIQLIVAGVVLLSVSLPTETLPHSISMSVAGWFLASTLISTSLRYLLQTYGLSLTPVSHGAVIMNLEPVWAAIFAVLWFNEVMTLGQVFGCFLIFVAMLVSRWPQIKGLFKSY</sequence>
<feature type="transmembrane region" description="Helical" evidence="6">
    <location>
        <begin position="71"/>
        <end position="88"/>
    </location>
</feature>
<keyword evidence="4 6" id="KW-1133">Transmembrane helix</keyword>
<dbReference type="RefSeq" id="WP_036162182.1">
    <property type="nucleotide sequence ID" value="NZ_JAMB01000008.1"/>
</dbReference>
<feature type="transmembrane region" description="Helical" evidence="6">
    <location>
        <begin position="94"/>
        <end position="112"/>
    </location>
</feature>
<evidence type="ECO:0000256" key="5">
    <source>
        <dbReference type="ARBA" id="ARBA00023136"/>
    </source>
</evidence>
<keyword evidence="3 6" id="KW-0812">Transmembrane</keyword>
<dbReference type="STRING" id="1122207.MUS1_14785"/>
<accession>X7E5P6</accession>
<keyword evidence="2" id="KW-1003">Cell membrane</keyword>
<feature type="transmembrane region" description="Helical" evidence="6">
    <location>
        <begin position="174"/>
        <end position="197"/>
    </location>
</feature>
<evidence type="ECO:0000259" key="7">
    <source>
        <dbReference type="Pfam" id="PF00892"/>
    </source>
</evidence>
<evidence type="ECO:0000256" key="1">
    <source>
        <dbReference type="ARBA" id="ARBA00004651"/>
    </source>
</evidence>
<dbReference type="InterPro" id="IPR000620">
    <property type="entry name" value="EamA_dom"/>
</dbReference>
<feature type="transmembrane region" description="Helical" evidence="6">
    <location>
        <begin position="209"/>
        <end position="227"/>
    </location>
</feature>
<dbReference type="InterPro" id="IPR051258">
    <property type="entry name" value="Diverse_Substrate_Transporter"/>
</dbReference>
<proteinExistence type="predicted"/>
<gene>
    <name evidence="8" type="ORF">MUS1_14785</name>
</gene>
<evidence type="ECO:0000313" key="8">
    <source>
        <dbReference type="EMBL" id="ETX10496.1"/>
    </source>
</evidence>
<evidence type="ECO:0000256" key="3">
    <source>
        <dbReference type="ARBA" id="ARBA00022692"/>
    </source>
</evidence>
<keyword evidence="5 6" id="KW-0472">Membrane</keyword>
<dbReference type="eggNOG" id="COG0697">
    <property type="taxonomic scope" value="Bacteria"/>
</dbReference>
<feature type="transmembrane region" description="Helical" evidence="6">
    <location>
        <begin position="124"/>
        <end position="143"/>
    </location>
</feature>
<feature type="transmembrane region" description="Helical" evidence="6">
    <location>
        <begin position="239"/>
        <end position="259"/>
    </location>
</feature>
<feature type="domain" description="EamA" evidence="7">
    <location>
        <begin position="9"/>
        <end position="138"/>
    </location>
</feature>
<dbReference type="Proteomes" id="UP000054058">
    <property type="component" value="Unassembled WGS sequence"/>
</dbReference>
<keyword evidence="9" id="KW-1185">Reference proteome</keyword>
<dbReference type="GO" id="GO:0005886">
    <property type="term" value="C:plasma membrane"/>
    <property type="evidence" value="ECO:0007669"/>
    <property type="project" value="UniProtKB-SubCell"/>
</dbReference>
<feature type="transmembrane region" description="Helical" evidence="6">
    <location>
        <begin position="7"/>
        <end position="26"/>
    </location>
</feature>
<feature type="transmembrane region" description="Helical" evidence="6">
    <location>
        <begin position="38"/>
        <end position="59"/>
    </location>
</feature>
<dbReference type="PANTHER" id="PTHR42920">
    <property type="entry name" value="OS03G0707200 PROTEIN-RELATED"/>
    <property type="match status" value="1"/>
</dbReference>
<comment type="subcellular location">
    <subcellularLocation>
        <location evidence="1">Cell membrane</location>
        <topology evidence="1">Multi-pass membrane protein</topology>
    </subcellularLocation>
</comment>
<feature type="domain" description="EamA" evidence="7">
    <location>
        <begin position="149"/>
        <end position="280"/>
    </location>
</feature>
<reference evidence="8 9" key="1">
    <citation type="submission" date="2014-01" db="EMBL/GenBank/DDBJ databases">
        <title>Marinomonas ushuaiensis DSM 15871 Genome Sequencing.</title>
        <authorList>
            <person name="Lai Q."/>
            <person name="Shao Z.S."/>
        </authorList>
    </citation>
    <scope>NUCLEOTIDE SEQUENCE [LARGE SCALE GENOMIC DNA]</scope>
    <source>
        <strain evidence="8 9">DSM 15871</strain>
    </source>
</reference>
<evidence type="ECO:0000256" key="4">
    <source>
        <dbReference type="ARBA" id="ARBA00022989"/>
    </source>
</evidence>
<evidence type="ECO:0000256" key="6">
    <source>
        <dbReference type="SAM" id="Phobius"/>
    </source>
</evidence>
<evidence type="ECO:0000313" key="9">
    <source>
        <dbReference type="Proteomes" id="UP000054058"/>
    </source>
</evidence>
<evidence type="ECO:0000256" key="2">
    <source>
        <dbReference type="ARBA" id="ARBA00022475"/>
    </source>
</evidence>
<dbReference type="EMBL" id="JAMB01000008">
    <property type="protein sequence ID" value="ETX10496.1"/>
    <property type="molecule type" value="Genomic_DNA"/>
</dbReference>
<name>X7E5P6_9GAMM</name>
<organism evidence="8 9">
    <name type="scientific">Marinomonas ushuaiensis DSM 15871</name>
    <dbReference type="NCBI Taxonomy" id="1122207"/>
    <lineage>
        <taxon>Bacteria</taxon>
        <taxon>Pseudomonadati</taxon>
        <taxon>Pseudomonadota</taxon>
        <taxon>Gammaproteobacteria</taxon>
        <taxon>Oceanospirillales</taxon>
        <taxon>Oceanospirillaceae</taxon>
        <taxon>Marinomonas</taxon>
    </lineage>
</organism>
<dbReference type="Pfam" id="PF00892">
    <property type="entry name" value="EamA"/>
    <property type="match status" value="2"/>
</dbReference>
<dbReference type="InterPro" id="IPR037185">
    <property type="entry name" value="EmrE-like"/>
</dbReference>
<dbReference type="OrthoDB" id="8370318at2"/>